<protein>
    <submittedName>
        <fullName evidence="1">Uncharacterized protein</fullName>
    </submittedName>
</protein>
<reference evidence="1 2" key="1">
    <citation type="submission" date="2013-09" db="EMBL/GenBank/DDBJ databases">
        <title>Corchorus capsularis genome sequencing.</title>
        <authorList>
            <person name="Alam M."/>
            <person name="Haque M.S."/>
            <person name="Islam M.S."/>
            <person name="Emdad E.M."/>
            <person name="Islam M.M."/>
            <person name="Ahmed B."/>
            <person name="Halim A."/>
            <person name="Hossen Q.M.M."/>
            <person name="Hossain M.Z."/>
            <person name="Ahmed R."/>
            <person name="Khan M.M."/>
            <person name="Islam R."/>
            <person name="Rashid M.M."/>
            <person name="Khan S.A."/>
            <person name="Rahman M.S."/>
            <person name="Alam M."/>
        </authorList>
    </citation>
    <scope>NUCLEOTIDE SEQUENCE [LARGE SCALE GENOMIC DNA]</scope>
    <source>
        <strain evidence="2">cv. CVL-1</strain>
        <tissue evidence="1">Whole seedling</tissue>
    </source>
</reference>
<evidence type="ECO:0000313" key="1">
    <source>
        <dbReference type="EMBL" id="OMO99056.1"/>
    </source>
</evidence>
<gene>
    <name evidence="1" type="ORF">CCACVL1_03953</name>
</gene>
<dbReference type="AlphaFoldDB" id="A0A1R3JW10"/>
<organism evidence="1 2">
    <name type="scientific">Corchorus capsularis</name>
    <name type="common">Jute</name>
    <dbReference type="NCBI Taxonomy" id="210143"/>
    <lineage>
        <taxon>Eukaryota</taxon>
        <taxon>Viridiplantae</taxon>
        <taxon>Streptophyta</taxon>
        <taxon>Embryophyta</taxon>
        <taxon>Tracheophyta</taxon>
        <taxon>Spermatophyta</taxon>
        <taxon>Magnoliopsida</taxon>
        <taxon>eudicotyledons</taxon>
        <taxon>Gunneridae</taxon>
        <taxon>Pentapetalae</taxon>
        <taxon>rosids</taxon>
        <taxon>malvids</taxon>
        <taxon>Malvales</taxon>
        <taxon>Malvaceae</taxon>
        <taxon>Grewioideae</taxon>
        <taxon>Apeibeae</taxon>
        <taxon>Corchorus</taxon>
    </lineage>
</organism>
<proteinExistence type="predicted"/>
<comment type="caution">
    <text evidence="1">The sequence shown here is derived from an EMBL/GenBank/DDBJ whole genome shotgun (WGS) entry which is preliminary data.</text>
</comment>
<sequence length="71" mass="8151">MALSKITDPLFKEYVCLSCPATVSSKQFGNYDTWRAQWVAPLKGLNLMGYVDGSRPCPKESPYGYRWDRQE</sequence>
<dbReference type="EMBL" id="AWWV01006943">
    <property type="protein sequence ID" value="OMO99056.1"/>
    <property type="molecule type" value="Genomic_DNA"/>
</dbReference>
<dbReference type="Gramene" id="OMO99056">
    <property type="protein sequence ID" value="OMO99056"/>
    <property type="gene ID" value="CCACVL1_03953"/>
</dbReference>
<name>A0A1R3JW10_COCAP</name>
<evidence type="ECO:0000313" key="2">
    <source>
        <dbReference type="Proteomes" id="UP000188268"/>
    </source>
</evidence>
<dbReference type="Proteomes" id="UP000188268">
    <property type="component" value="Unassembled WGS sequence"/>
</dbReference>
<accession>A0A1R3JW10</accession>
<dbReference type="OrthoDB" id="1912561at2759"/>
<keyword evidence="2" id="KW-1185">Reference proteome</keyword>